<evidence type="ECO:0000313" key="11">
    <source>
        <dbReference type="Proteomes" id="UP000095300"/>
    </source>
</evidence>
<accession>A0A2Y9D4R0</accession>
<protein>
    <recommendedName>
        <fullName evidence="12">Ionotropic glutamate receptor C-terminal domain-containing protein</fullName>
    </recommendedName>
</protein>
<keyword evidence="4 8" id="KW-1133">Transmembrane helix</keyword>
<feature type="signal peptide" evidence="9">
    <location>
        <begin position="1"/>
        <end position="22"/>
    </location>
</feature>
<feature type="transmembrane region" description="Helical" evidence="8">
    <location>
        <begin position="568"/>
        <end position="591"/>
    </location>
</feature>
<organism evidence="10 11">
    <name type="scientific">Stomoxys calcitrans</name>
    <name type="common">Stable fly</name>
    <name type="synonym">Conops calcitrans</name>
    <dbReference type="NCBI Taxonomy" id="35570"/>
    <lineage>
        <taxon>Eukaryota</taxon>
        <taxon>Metazoa</taxon>
        <taxon>Ecdysozoa</taxon>
        <taxon>Arthropoda</taxon>
        <taxon>Hexapoda</taxon>
        <taxon>Insecta</taxon>
        <taxon>Pterygota</taxon>
        <taxon>Neoptera</taxon>
        <taxon>Endopterygota</taxon>
        <taxon>Diptera</taxon>
        <taxon>Brachycera</taxon>
        <taxon>Muscomorpha</taxon>
        <taxon>Muscoidea</taxon>
        <taxon>Muscidae</taxon>
        <taxon>Stomoxys</taxon>
    </lineage>
</organism>
<keyword evidence="11" id="KW-1185">Reference proteome</keyword>
<keyword evidence="6" id="KW-0675">Receptor</keyword>
<dbReference type="GO" id="GO:0005886">
    <property type="term" value="C:plasma membrane"/>
    <property type="evidence" value="ECO:0007669"/>
    <property type="project" value="UniProtKB-SubCell"/>
</dbReference>
<keyword evidence="9" id="KW-0732">Signal</keyword>
<dbReference type="Proteomes" id="UP000095300">
    <property type="component" value="Unassembled WGS sequence"/>
</dbReference>
<keyword evidence="2" id="KW-1003">Cell membrane</keyword>
<evidence type="ECO:0000256" key="7">
    <source>
        <dbReference type="ARBA" id="ARBA00023180"/>
    </source>
</evidence>
<evidence type="ECO:0000256" key="3">
    <source>
        <dbReference type="ARBA" id="ARBA00022692"/>
    </source>
</evidence>
<feature type="transmembrane region" description="Helical" evidence="8">
    <location>
        <begin position="382"/>
        <end position="400"/>
    </location>
</feature>
<evidence type="ECO:0000256" key="6">
    <source>
        <dbReference type="ARBA" id="ARBA00023170"/>
    </source>
</evidence>
<proteinExistence type="predicted"/>
<evidence type="ECO:0008006" key="12">
    <source>
        <dbReference type="Google" id="ProtNLM"/>
    </source>
</evidence>
<evidence type="ECO:0000256" key="1">
    <source>
        <dbReference type="ARBA" id="ARBA00004651"/>
    </source>
</evidence>
<dbReference type="AlphaFoldDB" id="A0A2Y9D4R0"/>
<evidence type="ECO:0000256" key="4">
    <source>
        <dbReference type="ARBA" id="ARBA00022989"/>
    </source>
</evidence>
<evidence type="ECO:0000256" key="9">
    <source>
        <dbReference type="SAM" id="SignalP"/>
    </source>
</evidence>
<sequence>MQHLRGLVLIYLIAAVPLSKQALEHNFLTNDFDLSNGCISTLLAEIYQQSPYNTIVLMISRLEEELRLHTIQTNLPRIIITKSHTWNLKQRFNSEIISVIVMPRRWDHKFFKSLVQTLDFMRQTKILIIAQWNETSLGSYFKENVLSISQQFRMTKIFLAFIPRKEGKIKYLYNLNPYPRYHWVLRTHFLEPFYPQHWRNMHRKSIIIFVEQTMPRVFLFLDGQGKLQMNGPWARLILLFAERFNASLHMYKSPVLDKSTFYTRIAELMEQNLIDIPITTDDGHDGKFHLNSAPIEVTQIKLMVPCPVPINTGKLYAMVLNFEFLCIIFISSLVFSIMHSLIDWLFARSFDFWSFVLNDKALPSVLGQSFIASKSPNLSLKLLYLLMFINGLGISIQFAVRIRMLFTTPPYHKPVDNYDELNLSPVQILATNDIYSEPPYPLKNVMLTNNNSFFQEVRRNFNTSYGYYTTSSVWPMFKRQQQGLTDKIFCLYDNLTIRSTYSFAIRLQKDSEYKEPLDYLIHRIHDLGLMDAWRMTTFSDMLRTKDISLLRPKAVNNGPTTLLVGDLYSLWTIAATGWAISGVVFLIELALGHRRKNLKKLLNNLKEYTFS</sequence>
<evidence type="ECO:0000256" key="8">
    <source>
        <dbReference type="SAM" id="Phobius"/>
    </source>
</evidence>
<dbReference type="VEuPathDB" id="VectorBase:SCAU016922"/>
<evidence type="ECO:0000313" key="10">
    <source>
        <dbReference type="EnsemblMetazoa" id="SCAU016922-PA"/>
    </source>
</evidence>
<dbReference type="PANTHER" id="PTHR42643">
    <property type="entry name" value="IONOTROPIC RECEPTOR 20A-RELATED"/>
    <property type="match status" value="1"/>
</dbReference>
<feature type="chain" id="PRO_5015937761" description="Ionotropic glutamate receptor C-terminal domain-containing protein" evidence="9">
    <location>
        <begin position="23"/>
        <end position="611"/>
    </location>
</feature>
<evidence type="ECO:0000256" key="5">
    <source>
        <dbReference type="ARBA" id="ARBA00023136"/>
    </source>
</evidence>
<evidence type="ECO:0000256" key="2">
    <source>
        <dbReference type="ARBA" id="ARBA00022475"/>
    </source>
</evidence>
<dbReference type="PANTHER" id="PTHR42643:SF41">
    <property type="entry name" value="IONOTROPIC RECEPTOR 20A-RELATED"/>
    <property type="match status" value="1"/>
</dbReference>
<dbReference type="EnsemblMetazoa" id="SCAU016922-RA">
    <property type="protein sequence ID" value="SCAU016922-PA"/>
    <property type="gene ID" value="SCAU016922"/>
</dbReference>
<keyword evidence="5 8" id="KW-0472">Membrane</keyword>
<keyword evidence="7" id="KW-0325">Glycoprotein</keyword>
<name>A0A2Y9D4R0_STOCA</name>
<reference evidence="10" key="1">
    <citation type="submission" date="2020-05" db="UniProtKB">
        <authorList>
            <consortium name="EnsemblMetazoa"/>
        </authorList>
    </citation>
    <scope>IDENTIFICATION</scope>
    <source>
        <strain evidence="10">USDA</strain>
    </source>
</reference>
<feature type="transmembrane region" description="Helical" evidence="8">
    <location>
        <begin position="315"/>
        <end position="338"/>
    </location>
</feature>
<comment type="subcellular location">
    <subcellularLocation>
        <location evidence="1">Cell membrane</location>
        <topology evidence="1">Multi-pass membrane protein</topology>
    </subcellularLocation>
</comment>
<keyword evidence="3 8" id="KW-0812">Transmembrane</keyword>
<dbReference type="InterPro" id="IPR052192">
    <property type="entry name" value="Insect_Ionotropic_Sensory_Rcpt"/>
</dbReference>